<evidence type="ECO:0008006" key="3">
    <source>
        <dbReference type="Google" id="ProtNLM"/>
    </source>
</evidence>
<name>A0ABT6I106_9GAMM</name>
<reference evidence="1" key="2">
    <citation type="submission" date="2017-11" db="EMBL/GenBank/DDBJ databases">
        <authorList>
            <person name="Das S.K."/>
        </authorList>
    </citation>
    <scope>NUCLEOTIDE SEQUENCE</scope>
    <source>
        <strain evidence="1">S4-41</strain>
    </source>
</reference>
<dbReference type="EMBL" id="PGFS01000001">
    <property type="protein sequence ID" value="MDH4571124.1"/>
    <property type="molecule type" value="Genomic_DNA"/>
</dbReference>
<evidence type="ECO:0000313" key="2">
    <source>
        <dbReference type="Proteomes" id="UP001162135"/>
    </source>
</evidence>
<evidence type="ECO:0000313" key="1">
    <source>
        <dbReference type="EMBL" id="MDH4571124.1"/>
    </source>
</evidence>
<organism evidence="1 2">
    <name type="scientific">Salinicola acroporae</name>
    <dbReference type="NCBI Taxonomy" id="1541440"/>
    <lineage>
        <taxon>Bacteria</taxon>
        <taxon>Pseudomonadati</taxon>
        <taxon>Pseudomonadota</taxon>
        <taxon>Gammaproteobacteria</taxon>
        <taxon>Oceanospirillales</taxon>
        <taxon>Halomonadaceae</taxon>
        <taxon>Salinicola</taxon>
    </lineage>
</organism>
<keyword evidence="2" id="KW-1185">Reference proteome</keyword>
<gene>
    <name evidence="1" type="ORF">CUR86_00715</name>
</gene>
<reference evidence="1" key="1">
    <citation type="journal article" date="2015" name="Antonie Van Leeuwenhoek">
        <title>Comparative 16S rRNA signatures and multilocus sequence analysis for the genus Salinicola and description of Salinicola acroporae sp. nov., isolated from coral Acropora digitifera.</title>
        <authorList>
            <person name="Lepcha R.T."/>
            <person name="Poddar A."/>
            <person name="Schumann P."/>
            <person name="Das S.K."/>
        </authorList>
    </citation>
    <scope>NUCLEOTIDE SEQUENCE</scope>
    <source>
        <strain evidence="1">S4-41</strain>
    </source>
</reference>
<protein>
    <recommendedName>
        <fullName evidence="3">Ribbon-helix-helix protein CopG domain-containing protein</fullName>
    </recommendedName>
</protein>
<sequence length="69" mass="7785">MYQDPKRVRQRVTVYLDQYEVDVIQSFANLYGLSRAEVMRSMMMKEAAELLGIGDVRDTGVGSIRAKAG</sequence>
<comment type="caution">
    <text evidence="1">The sequence shown here is derived from an EMBL/GenBank/DDBJ whole genome shotgun (WGS) entry which is preliminary data.</text>
</comment>
<proteinExistence type="predicted"/>
<dbReference type="RefSeq" id="WP_110717323.1">
    <property type="nucleotide sequence ID" value="NZ_PGFS01000001.1"/>
</dbReference>
<accession>A0ABT6I106</accession>
<dbReference type="Proteomes" id="UP001162135">
    <property type="component" value="Unassembled WGS sequence"/>
</dbReference>